<keyword evidence="3" id="KW-0238">DNA-binding</keyword>
<dbReference type="GO" id="GO:0000981">
    <property type="term" value="F:DNA-binding transcription factor activity, RNA polymerase II-specific"/>
    <property type="evidence" value="ECO:0000318"/>
    <property type="project" value="GO_Central"/>
</dbReference>
<reference evidence="7" key="1">
    <citation type="journal article" date="2021" name="Nat. Commun.">
        <title>Genomic analyses provide insights into spinach domestication and the genetic basis of agronomic traits.</title>
        <authorList>
            <person name="Cai X."/>
            <person name="Sun X."/>
            <person name="Xu C."/>
            <person name="Sun H."/>
            <person name="Wang X."/>
            <person name="Ge C."/>
            <person name="Zhang Z."/>
            <person name="Wang Q."/>
            <person name="Fei Z."/>
            <person name="Jiao C."/>
            <person name="Wang Q."/>
        </authorList>
    </citation>
    <scope>NUCLEOTIDE SEQUENCE [LARGE SCALE GENOMIC DNA]</scope>
    <source>
        <strain evidence="7">cv. Varoflay</strain>
    </source>
</reference>
<organism evidence="7 8">
    <name type="scientific">Spinacia oleracea</name>
    <name type="common">Spinach</name>
    <dbReference type="NCBI Taxonomy" id="3562"/>
    <lineage>
        <taxon>Eukaryota</taxon>
        <taxon>Viridiplantae</taxon>
        <taxon>Streptophyta</taxon>
        <taxon>Embryophyta</taxon>
        <taxon>Tracheophyta</taxon>
        <taxon>Spermatophyta</taxon>
        <taxon>Magnoliopsida</taxon>
        <taxon>eudicotyledons</taxon>
        <taxon>Gunneridae</taxon>
        <taxon>Pentapetalae</taxon>
        <taxon>Caryophyllales</taxon>
        <taxon>Chenopodiaceae</taxon>
        <taxon>Chenopodioideae</taxon>
        <taxon>Anserineae</taxon>
        <taxon>Spinacia</taxon>
    </lineage>
</organism>
<dbReference type="RefSeq" id="XP_021865742.1">
    <property type="nucleotide sequence ID" value="XM_022010050.2"/>
</dbReference>
<evidence type="ECO:0000313" key="7">
    <source>
        <dbReference type="Proteomes" id="UP000813463"/>
    </source>
</evidence>
<dbReference type="OrthoDB" id="1896642at2759"/>
<keyword evidence="5" id="KW-0539">Nucleus</keyword>
<dbReference type="GO" id="GO:0045893">
    <property type="term" value="P:positive regulation of DNA-templated transcription"/>
    <property type="evidence" value="ECO:0007669"/>
    <property type="project" value="UniProtKB-ARBA"/>
</dbReference>
<dbReference type="GO" id="GO:0000978">
    <property type="term" value="F:RNA polymerase II cis-regulatory region sequence-specific DNA binding"/>
    <property type="evidence" value="ECO:0000318"/>
    <property type="project" value="GO_Central"/>
</dbReference>
<dbReference type="GeneID" id="110804456"/>
<dbReference type="AlphaFoldDB" id="A0A9R0JEN7"/>
<accession>A0A9R0JEN7</accession>
<dbReference type="InterPro" id="IPR036879">
    <property type="entry name" value="TF_MADSbox_sf"/>
</dbReference>
<dbReference type="GO" id="GO:0005634">
    <property type="term" value="C:nucleus"/>
    <property type="evidence" value="ECO:0007669"/>
    <property type="project" value="UniProtKB-SubCell"/>
</dbReference>
<evidence type="ECO:0000256" key="2">
    <source>
        <dbReference type="ARBA" id="ARBA00023015"/>
    </source>
</evidence>
<dbReference type="FunFam" id="3.40.1810.10:FF:000006">
    <property type="entry name" value="Agamous-like MADS-box protein AGL62"/>
    <property type="match status" value="1"/>
</dbReference>
<dbReference type="Proteomes" id="UP000813463">
    <property type="component" value="Chromosome 4"/>
</dbReference>
<dbReference type="PANTHER" id="PTHR11945:SF534">
    <property type="entry name" value="MYOCYTE-SPECIFIC ENHANCER FACTOR 2"/>
    <property type="match status" value="1"/>
</dbReference>
<dbReference type="PANTHER" id="PTHR11945">
    <property type="entry name" value="MADS BOX PROTEIN"/>
    <property type="match status" value="1"/>
</dbReference>
<keyword evidence="4" id="KW-0804">Transcription</keyword>
<evidence type="ECO:0000259" key="6">
    <source>
        <dbReference type="PROSITE" id="PS50066"/>
    </source>
</evidence>
<reference evidence="8" key="2">
    <citation type="submission" date="2025-08" db="UniProtKB">
        <authorList>
            <consortium name="RefSeq"/>
        </authorList>
    </citation>
    <scope>IDENTIFICATION</scope>
    <source>
        <tissue evidence="8">Leaf</tissue>
    </source>
</reference>
<dbReference type="GO" id="GO:0006357">
    <property type="term" value="P:regulation of transcription by RNA polymerase II"/>
    <property type="evidence" value="ECO:0000318"/>
    <property type="project" value="GO_Central"/>
</dbReference>
<dbReference type="PROSITE" id="PS50066">
    <property type="entry name" value="MADS_BOX_2"/>
    <property type="match status" value="1"/>
</dbReference>
<evidence type="ECO:0000256" key="1">
    <source>
        <dbReference type="ARBA" id="ARBA00004123"/>
    </source>
</evidence>
<name>A0A9R0JEN7_SPIOL</name>
<dbReference type="KEGG" id="soe:110804456"/>
<dbReference type="GO" id="GO:0046983">
    <property type="term" value="F:protein dimerization activity"/>
    <property type="evidence" value="ECO:0007669"/>
    <property type="project" value="InterPro"/>
</dbReference>
<evidence type="ECO:0000313" key="8">
    <source>
        <dbReference type="RefSeq" id="XP_021865742.1"/>
    </source>
</evidence>
<comment type="subcellular location">
    <subcellularLocation>
        <location evidence="1">Nucleus</location>
    </subcellularLocation>
</comment>
<evidence type="ECO:0000256" key="5">
    <source>
        <dbReference type="ARBA" id="ARBA00023242"/>
    </source>
</evidence>
<evidence type="ECO:0000256" key="4">
    <source>
        <dbReference type="ARBA" id="ARBA00023163"/>
    </source>
</evidence>
<dbReference type="InterPro" id="IPR002100">
    <property type="entry name" value="TF_MADSbox"/>
</dbReference>
<dbReference type="PRINTS" id="PR00404">
    <property type="entry name" value="MADSDOMAIN"/>
</dbReference>
<evidence type="ECO:0000256" key="3">
    <source>
        <dbReference type="ARBA" id="ARBA00023125"/>
    </source>
</evidence>
<proteinExistence type="predicted"/>
<dbReference type="SMART" id="SM00432">
    <property type="entry name" value="MADS"/>
    <property type="match status" value="1"/>
</dbReference>
<sequence>MAKENEVKTKPLGKRKIPIEKIENKARKQVTFSKRRKGIFKKASELCTLCGAKIAVLTFSGAGKIFTFGDPSADEVINTWHANRSPPPSWWSDDAPSERVEYERMKMNDTTTYSDDDKDKDLFWWQKDIEGLGFNELVEYMASLKELRNNVASKIGDCLGKNVDVSSRNNQDGLDLNMAYNPTNNEGEDTMNFPISFKPKSN</sequence>
<feature type="domain" description="MADS-box" evidence="6">
    <location>
        <begin position="12"/>
        <end position="72"/>
    </location>
</feature>
<keyword evidence="7" id="KW-1185">Reference proteome</keyword>
<dbReference type="Pfam" id="PF00319">
    <property type="entry name" value="SRF-TF"/>
    <property type="match status" value="1"/>
</dbReference>
<protein>
    <submittedName>
        <fullName evidence="8">Agamous-like MADS-box protein AGL61</fullName>
    </submittedName>
</protein>
<dbReference type="Gene3D" id="3.40.1810.10">
    <property type="entry name" value="Transcription factor, MADS-box"/>
    <property type="match status" value="1"/>
</dbReference>
<gene>
    <name evidence="8" type="primary">LOC110804456</name>
</gene>
<dbReference type="SUPFAM" id="SSF55455">
    <property type="entry name" value="SRF-like"/>
    <property type="match status" value="1"/>
</dbReference>
<keyword evidence="2" id="KW-0805">Transcription regulation</keyword>